<dbReference type="InterPro" id="IPR029448">
    <property type="entry name" value="FANCD2"/>
</dbReference>
<dbReference type="GO" id="GO:0007129">
    <property type="term" value="P:homologous chromosome pairing at meiosis"/>
    <property type="evidence" value="ECO:0007669"/>
    <property type="project" value="TreeGrafter"/>
</dbReference>
<evidence type="ECO:0000256" key="5">
    <source>
        <dbReference type="ARBA" id="ARBA00093456"/>
    </source>
</evidence>
<dbReference type="EMBL" id="JADFTS010000003">
    <property type="protein sequence ID" value="KAF9613441.1"/>
    <property type="molecule type" value="Genomic_DNA"/>
</dbReference>
<evidence type="ECO:0000256" key="2">
    <source>
        <dbReference type="ARBA" id="ARBA00022499"/>
    </source>
</evidence>
<reference evidence="6 7" key="1">
    <citation type="submission" date="2020-10" db="EMBL/GenBank/DDBJ databases">
        <title>The Coptis chinensis genome and diversification of protoberbering-type alkaloids.</title>
        <authorList>
            <person name="Wang B."/>
            <person name="Shu S."/>
            <person name="Song C."/>
            <person name="Liu Y."/>
        </authorList>
    </citation>
    <scope>NUCLEOTIDE SEQUENCE [LARGE SCALE GENOMIC DNA]</scope>
    <source>
        <strain evidence="6">HL-2020</strain>
        <tissue evidence="6">Leaf</tissue>
    </source>
</reference>
<dbReference type="OrthoDB" id="27031at2759"/>
<dbReference type="SUPFAM" id="SSF48371">
    <property type="entry name" value="ARM repeat"/>
    <property type="match status" value="1"/>
</dbReference>
<dbReference type="PANTHER" id="PTHR32086">
    <property type="entry name" value="FANCONI ANEMIA GROUP D2 PROTEIN"/>
    <property type="match status" value="1"/>
</dbReference>
<comment type="subcellular location">
    <subcellularLocation>
        <location evidence="1">Nucleus</location>
    </subcellularLocation>
</comment>
<dbReference type="GO" id="GO:0000793">
    <property type="term" value="C:condensed chromosome"/>
    <property type="evidence" value="ECO:0007669"/>
    <property type="project" value="TreeGrafter"/>
</dbReference>
<dbReference type="AlphaFoldDB" id="A0A835I8X8"/>
<dbReference type="Pfam" id="PF14631">
    <property type="entry name" value="FancD2"/>
    <property type="match status" value="1"/>
</dbReference>
<evidence type="ECO:0000256" key="4">
    <source>
        <dbReference type="ARBA" id="ARBA00023242"/>
    </source>
</evidence>
<dbReference type="GO" id="GO:0070182">
    <property type="term" value="F:DNA polymerase binding"/>
    <property type="evidence" value="ECO:0007669"/>
    <property type="project" value="TreeGrafter"/>
</dbReference>
<sequence>MRSSGVLVFSTQRLTKHNQDKIKLYKQPPYLVSNVFEILELVPKDEEYFPSFLSVSEYLLACKEQKAREFGIHMYISLFDEFTDTYSRHEILDALVTHIGSGVIYEVGSALEAMVLLASKYSQELITLSSYINGILDYIEEFNDENIHKVYEVFSHLALSARSNADSVGSSIANELLTSDFYAPSVFVLHFFRQVSNQELKYKKMGLIGTLKIVSCLGHIDNATHLSSSQAGMVDVALDMYYVYSSMEFGAGNPGIPHSHTFMTL</sequence>
<dbReference type="GO" id="GO:0031573">
    <property type="term" value="P:mitotic intra-S DNA damage checkpoint signaling"/>
    <property type="evidence" value="ECO:0007669"/>
    <property type="project" value="TreeGrafter"/>
</dbReference>
<dbReference type="GO" id="GO:1990918">
    <property type="term" value="P:double-strand break repair involved in meiotic recombination"/>
    <property type="evidence" value="ECO:0007669"/>
    <property type="project" value="TreeGrafter"/>
</dbReference>
<evidence type="ECO:0000256" key="3">
    <source>
        <dbReference type="ARBA" id="ARBA00022843"/>
    </source>
</evidence>
<evidence type="ECO:0000313" key="6">
    <source>
        <dbReference type="EMBL" id="KAF9613441.1"/>
    </source>
</evidence>
<proteinExistence type="inferred from homology"/>
<comment type="similarity">
    <text evidence="5">Belongs to the Fanconi anemia protein FANCD2 family.</text>
</comment>
<dbReference type="GO" id="GO:0036297">
    <property type="term" value="P:interstrand cross-link repair"/>
    <property type="evidence" value="ECO:0007669"/>
    <property type="project" value="TreeGrafter"/>
</dbReference>
<keyword evidence="3" id="KW-0832">Ubl conjugation</keyword>
<evidence type="ECO:0000256" key="1">
    <source>
        <dbReference type="ARBA" id="ARBA00004123"/>
    </source>
</evidence>
<keyword evidence="7" id="KW-1185">Reference proteome</keyword>
<gene>
    <name evidence="6" type="ORF">IFM89_008271</name>
</gene>
<dbReference type="InterPro" id="IPR016024">
    <property type="entry name" value="ARM-type_fold"/>
</dbReference>
<keyword evidence="2" id="KW-1017">Isopeptide bond</keyword>
<dbReference type="PANTHER" id="PTHR32086:SF0">
    <property type="entry name" value="FANCONI ANEMIA GROUP D2 PROTEIN"/>
    <property type="match status" value="1"/>
</dbReference>
<comment type="caution">
    <text evidence="6">The sequence shown here is derived from an EMBL/GenBank/DDBJ whole genome shotgun (WGS) entry which is preliminary data.</text>
</comment>
<keyword evidence="4" id="KW-0539">Nucleus</keyword>
<name>A0A835I8X8_9MAGN</name>
<organism evidence="6 7">
    <name type="scientific">Coptis chinensis</name>
    <dbReference type="NCBI Taxonomy" id="261450"/>
    <lineage>
        <taxon>Eukaryota</taxon>
        <taxon>Viridiplantae</taxon>
        <taxon>Streptophyta</taxon>
        <taxon>Embryophyta</taxon>
        <taxon>Tracheophyta</taxon>
        <taxon>Spermatophyta</taxon>
        <taxon>Magnoliopsida</taxon>
        <taxon>Ranunculales</taxon>
        <taxon>Ranunculaceae</taxon>
        <taxon>Coptidoideae</taxon>
        <taxon>Coptis</taxon>
    </lineage>
</organism>
<dbReference type="GO" id="GO:0005634">
    <property type="term" value="C:nucleus"/>
    <property type="evidence" value="ECO:0007669"/>
    <property type="project" value="UniProtKB-SubCell"/>
</dbReference>
<accession>A0A835I8X8</accession>
<evidence type="ECO:0000313" key="7">
    <source>
        <dbReference type="Proteomes" id="UP000631114"/>
    </source>
</evidence>
<dbReference type="Proteomes" id="UP000631114">
    <property type="component" value="Unassembled WGS sequence"/>
</dbReference>
<protein>
    <submittedName>
        <fullName evidence="6">Uncharacterized protein</fullName>
    </submittedName>
</protein>